<evidence type="ECO:0000256" key="2">
    <source>
        <dbReference type="ARBA" id="ARBA00022692"/>
    </source>
</evidence>
<feature type="domain" description="Ig-like" evidence="8">
    <location>
        <begin position="174"/>
        <end position="266"/>
    </location>
</feature>
<dbReference type="Pfam" id="PF08205">
    <property type="entry name" value="C2-set_2"/>
    <property type="match status" value="1"/>
</dbReference>
<feature type="compositionally biased region" description="Polar residues" evidence="6">
    <location>
        <begin position="275"/>
        <end position="286"/>
    </location>
</feature>
<dbReference type="InterPro" id="IPR036179">
    <property type="entry name" value="Ig-like_dom_sf"/>
</dbReference>
<dbReference type="InterPro" id="IPR013106">
    <property type="entry name" value="Ig_V-set"/>
</dbReference>
<evidence type="ECO:0000256" key="3">
    <source>
        <dbReference type="ARBA" id="ARBA00022989"/>
    </source>
</evidence>
<evidence type="ECO:0000256" key="7">
    <source>
        <dbReference type="SAM" id="Phobius"/>
    </source>
</evidence>
<evidence type="ECO:0000256" key="1">
    <source>
        <dbReference type="ARBA" id="ARBA00004167"/>
    </source>
</evidence>
<dbReference type="GO" id="GO:0016020">
    <property type="term" value="C:membrane"/>
    <property type="evidence" value="ECO:0007669"/>
    <property type="project" value="UniProtKB-SubCell"/>
</dbReference>
<organism evidence="9 10">
    <name type="scientific">Nephila pilipes</name>
    <name type="common">Giant wood spider</name>
    <name type="synonym">Nephila maculata</name>
    <dbReference type="NCBI Taxonomy" id="299642"/>
    <lineage>
        <taxon>Eukaryota</taxon>
        <taxon>Metazoa</taxon>
        <taxon>Ecdysozoa</taxon>
        <taxon>Arthropoda</taxon>
        <taxon>Chelicerata</taxon>
        <taxon>Arachnida</taxon>
        <taxon>Araneae</taxon>
        <taxon>Araneomorphae</taxon>
        <taxon>Entelegynae</taxon>
        <taxon>Araneoidea</taxon>
        <taxon>Nephilidae</taxon>
        <taxon>Nephila</taxon>
    </lineage>
</organism>
<dbReference type="FunFam" id="2.60.40.10:FF:000437">
    <property type="entry name" value="Beat-IIIc, isoform A"/>
    <property type="match status" value="1"/>
</dbReference>
<dbReference type="Gene3D" id="2.60.40.10">
    <property type="entry name" value="Immunoglobulins"/>
    <property type="match status" value="2"/>
</dbReference>
<dbReference type="SMART" id="SM00409">
    <property type="entry name" value="IG"/>
    <property type="match status" value="1"/>
</dbReference>
<dbReference type="InterPro" id="IPR013162">
    <property type="entry name" value="CD80_C2-set"/>
</dbReference>
<keyword evidence="2 7" id="KW-0812">Transmembrane</keyword>
<sequence length="335" mass="37471">MAPPSPEGEGPGVEREWREAQMIACGRNAWRDISFTGMAHCVLIVVCLLIVVERALCLRMVMLDVPSAVNQGESVELSCIYELENDRLYSIKWYRNDVEFYRYVPNDWPPGQFLPLPGVKVDLSKSGQRSVYLRSVDLNSTGTYRCEVSAEAPSFQSVEAERDMKVMVLPTEGPRITGGQTQYNAGDIVAINCTSAKSKPAATLRWFINDSPLGPEYETEYSTTLHEDGLETSSLSLRFVAKDKHFVNQNMRLRCTASISRIYTMSNEEMFVGGRQQSSPLQITENGSKEKPLKSASTPKKKSPKQLKSSSNGSVFSLCHWLLVLSVLMLHLRVT</sequence>
<comment type="subcellular location">
    <subcellularLocation>
        <location evidence="1">Membrane</location>
        <topology evidence="1">Single-pass membrane protein</topology>
    </subcellularLocation>
</comment>
<dbReference type="EMBL" id="BMAW01023919">
    <property type="protein sequence ID" value="GFT85454.1"/>
    <property type="molecule type" value="Genomic_DNA"/>
</dbReference>
<evidence type="ECO:0000259" key="8">
    <source>
        <dbReference type="PROSITE" id="PS50835"/>
    </source>
</evidence>
<evidence type="ECO:0000256" key="6">
    <source>
        <dbReference type="SAM" id="MobiDB-lite"/>
    </source>
</evidence>
<gene>
    <name evidence="9" type="ORF">NPIL_477831</name>
</gene>
<keyword evidence="3 7" id="KW-1133">Transmembrane helix</keyword>
<protein>
    <recommendedName>
        <fullName evidence="8">Ig-like domain-containing protein</fullName>
    </recommendedName>
</protein>
<dbReference type="PROSITE" id="PS50835">
    <property type="entry name" value="IG_LIKE"/>
    <property type="match status" value="2"/>
</dbReference>
<dbReference type="AlphaFoldDB" id="A0A8X6PRQ0"/>
<dbReference type="SUPFAM" id="SSF48726">
    <property type="entry name" value="Immunoglobulin"/>
    <property type="match status" value="2"/>
</dbReference>
<dbReference type="OrthoDB" id="10015491at2759"/>
<keyword evidence="4 7" id="KW-0472">Membrane</keyword>
<evidence type="ECO:0000313" key="9">
    <source>
        <dbReference type="EMBL" id="GFT85454.1"/>
    </source>
</evidence>
<evidence type="ECO:0000256" key="5">
    <source>
        <dbReference type="ARBA" id="ARBA00023157"/>
    </source>
</evidence>
<name>A0A8X6PRQ0_NEPPI</name>
<keyword evidence="10" id="KW-1185">Reference proteome</keyword>
<dbReference type="InterPro" id="IPR013783">
    <property type="entry name" value="Ig-like_fold"/>
</dbReference>
<feature type="transmembrane region" description="Helical" evidence="7">
    <location>
        <begin position="315"/>
        <end position="334"/>
    </location>
</feature>
<dbReference type="InterPro" id="IPR003599">
    <property type="entry name" value="Ig_sub"/>
</dbReference>
<reference evidence="9" key="1">
    <citation type="submission" date="2020-08" db="EMBL/GenBank/DDBJ databases">
        <title>Multicomponent nature underlies the extraordinary mechanical properties of spider dragline silk.</title>
        <authorList>
            <person name="Kono N."/>
            <person name="Nakamura H."/>
            <person name="Mori M."/>
            <person name="Yoshida Y."/>
            <person name="Ohtoshi R."/>
            <person name="Malay A.D."/>
            <person name="Moran D.A.P."/>
            <person name="Tomita M."/>
            <person name="Numata K."/>
            <person name="Arakawa K."/>
        </authorList>
    </citation>
    <scope>NUCLEOTIDE SEQUENCE</scope>
</reference>
<dbReference type="PANTHER" id="PTHR21261">
    <property type="entry name" value="BEAT PROTEIN"/>
    <property type="match status" value="1"/>
</dbReference>
<keyword evidence="5" id="KW-1015">Disulfide bond</keyword>
<feature type="region of interest" description="Disordered" evidence="6">
    <location>
        <begin position="275"/>
        <end position="312"/>
    </location>
</feature>
<comment type="caution">
    <text evidence="9">The sequence shown here is derived from an EMBL/GenBank/DDBJ whole genome shotgun (WGS) entry which is preliminary data.</text>
</comment>
<dbReference type="InterPro" id="IPR007110">
    <property type="entry name" value="Ig-like_dom"/>
</dbReference>
<dbReference type="PANTHER" id="PTHR21261:SF15">
    <property type="entry name" value="BEATEN PATH IIIA, ISOFORM D-RELATED"/>
    <property type="match status" value="1"/>
</dbReference>
<feature type="domain" description="Ig-like" evidence="8">
    <location>
        <begin position="58"/>
        <end position="165"/>
    </location>
</feature>
<dbReference type="Proteomes" id="UP000887013">
    <property type="component" value="Unassembled WGS sequence"/>
</dbReference>
<evidence type="ECO:0000256" key="4">
    <source>
        <dbReference type="ARBA" id="ARBA00023136"/>
    </source>
</evidence>
<accession>A0A8X6PRQ0</accession>
<feature type="transmembrane region" description="Helical" evidence="7">
    <location>
        <begin position="33"/>
        <end position="52"/>
    </location>
</feature>
<dbReference type="Pfam" id="PF07686">
    <property type="entry name" value="V-set"/>
    <property type="match status" value="1"/>
</dbReference>
<evidence type="ECO:0000313" key="10">
    <source>
        <dbReference type="Proteomes" id="UP000887013"/>
    </source>
</evidence>
<proteinExistence type="predicted"/>